<feature type="domain" description="MacB-like periplasmic core" evidence="9">
    <location>
        <begin position="25"/>
        <end position="241"/>
    </location>
</feature>
<evidence type="ECO:0000256" key="6">
    <source>
        <dbReference type="ARBA" id="ARBA00038076"/>
    </source>
</evidence>
<keyword evidence="4 7" id="KW-1133">Transmembrane helix</keyword>
<keyword evidence="3 7" id="KW-0812">Transmembrane</keyword>
<feature type="domain" description="ABC3 transporter permease C-terminal" evidence="8">
    <location>
        <begin position="299"/>
        <end position="410"/>
    </location>
</feature>
<evidence type="ECO:0000256" key="3">
    <source>
        <dbReference type="ARBA" id="ARBA00022692"/>
    </source>
</evidence>
<keyword evidence="5 7" id="KW-0472">Membrane</keyword>
<protein>
    <submittedName>
        <fullName evidence="10">ABC transporter permease</fullName>
    </submittedName>
</protein>
<name>A0ABT8KMK4_9BACT</name>
<evidence type="ECO:0000256" key="5">
    <source>
        <dbReference type="ARBA" id="ARBA00023136"/>
    </source>
</evidence>
<accession>A0ABT8KMK4</accession>
<dbReference type="PANTHER" id="PTHR30572:SF4">
    <property type="entry name" value="ABC TRANSPORTER PERMEASE YTRF"/>
    <property type="match status" value="1"/>
</dbReference>
<evidence type="ECO:0000256" key="1">
    <source>
        <dbReference type="ARBA" id="ARBA00004651"/>
    </source>
</evidence>
<dbReference type="InterPro" id="IPR025857">
    <property type="entry name" value="MacB_PCD"/>
</dbReference>
<feature type="transmembrane region" description="Helical" evidence="7">
    <location>
        <begin position="383"/>
        <end position="406"/>
    </location>
</feature>
<evidence type="ECO:0000259" key="8">
    <source>
        <dbReference type="Pfam" id="PF02687"/>
    </source>
</evidence>
<dbReference type="Proteomes" id="UP001172082">
    <property type="component" value="Unassembled WGS sequence"/>
</dbReference>
<dbReference type="InterPro" id="IPR003838">
    <property type="entry name" value="ABC3_permease_C"/>
</dbReference>
<evidence type="ECO:0000259" key="9">
    <source>
        <dbReference type="Pfam" id="PF12704"/>
    </source>
</evidence>
<dbReference type="InterPro" id="IPR050250">
    <property type="entry name" value="Macrolide_Exporter_MacB"/>
</dbReference>
<evidence type="ECO:0000256" key="2">
    <source>
        <dbReference type="ARBA" id="ARBA00022475"/>
    </source>
</evidence>
<gene>
    <name evidence="10" type="ORF">QQ008_05295</name>
</gene>
<dbReference type="PANTHER" id="PTHR30572">
    <property type="entry name" value="MEMBRANE COMPONENT OF TRANSPORTER-RELATED"/>
    <property type="match status" value="1"/>
</dbReference>
<keyword evidence="11" id="KW-1185">Reference proteome</keyword>
<feature type="transmembrane region" description="Helical" evidence="7">
    <location>
        <begin position="292"/>
        <end position="317"/>
    </location>
</feature>
<feature type="transmembrane region" description="Helical" evidence="7">
    <location>
        <begin position="338"/>
        <end position="371"/>
    </location>
</feature>
<comment type="similarity">
    <text evidence="6">Belongs to the ABC-4 integral membrane protein family.</text>
</comment>
<proteinExistence type="inferred from homology"/>
<comment type="caution">
    <text evidence="10">The sequence shown here is derived from an EMBL/GenBank/DDBJ whole genome shotgun (WGS) entry which is preliminary data.</text>
</comment>
<evidence type="ECO:0000256" key="7">
    <source>
        <dbReference type="SAM" id="Phobius"/>
    </source>
</evidence>
<comment type="subcellular location">
    <subcellularLocation>
        <location evidence="1">Cell membrane</location>
        <topology evidence="1">Multi-pass membrane protein</topology>
    </subcellularLocation>
</comment>
<dbReference type="RefSeq" id="WP_346750780.1">
    <property type="nucleotide sequence ID" value="NZ_JAUJEA010000001.1"/>
</dbReference>
<feature type="transmembrane region" description="Helical" evidence="7">
    <location>
        <begin position="26"/>
        <end position="46"/>
    </location>
</feature>
<reference evidence="10" key="1">
    <citation type="submission" date="2023-06" db="EMBL/GenBank/DDBJ databases">
        <title>Genomic of Parafulvivirga corallium.</title>
        <authorList>
            <person name="Wang G."/>
        </authorList>
    </citation>
    <scope>NUCLEOTIDE SEQUENCE</scope>
    <source>
        <strain evidence="10">BMA10</strain>
    </source>
</reference>
<organism evidence="10 11">
    <name type="scientific">Splendidivirga corallicola</name>
    <dbReference type="NCBI Taxonomy" id="3051826"/>
    <lineage>
        <taxon>Bacteria</taxon>
        <taxon>Pseudomonadati</taxon>
        <taxon>Bacteroidota</taxon>
        <taxon>Cytophagia</taxon>
        <taxon>Cytophagales</taxon>
        <taxon>Splendidivirgaceae</taxon>
        <taxon>Splendidivirga</taxon>
    </lineage>
</organism>
<dbReference type="Pfam" id="PF12704">
    <property type="entry name" value="MacB_PCD"/>
    <property type="match status" value="1"/>
</dbReference>
<evidence type="ECO:0000313" key="11">
    <source>
        <dbReference type="Proteomes" id="UP001172082"/>
    </source>
</evidence>
<sequence>MKVVKLILESFRFAWNALKVNKLRTILSLAGVTIGIFAIIAVFTVVDSLEKSVKESFNFLGSNVINVEKWPYGLGGGEYTWWEYWRRPQPVYEEYEFLAERVEEAVGLTIYAVRGGQTYKSGSNSSTGNFLLGVSHDYKDVFEFNVDAGRYFTPQEVLSARNTVMIGHNVANELFPFGDPIGQDVKIRDHKFTVIGVMKKEGDNLLGAPSKDDACFIPYKSFLKLYYSGRRRGIGSTIAVKGYDQDIGLVELESELKGLMRRKRGLRPKQKDNFALNRTEAIANAIGGAFDVISIVGGVIGMFSILVGGFGIANIMFVSVKERTNLIGIQKSLGAKNYFVLFQFLFESVFLCIIGGLVGLIMVYLITFVPLGNLELVLSFKNIVIGIGISALIGTFAGIIPAALAARLDPVIAIRS</sequence>
<dbReference type="EMBL" id="JAUJEA010000001">
    <property type="protein sequence ID" value="MDN5200760.1"/>
    <property type="molecule type" value="Genomic_DNA"/>
</dbReference>
<evidence type="ECO:0000313" key="10">
    <source>
        <dbReference type="EMBL" id="MDN5200760.1"/>
    </source>
</evidence>
<keyword evidence="2" id="KW-1003">Cell membrane</keyword>
<evidence type="ECO:0000256" key="4">
    <source>
        <dbReference type="ARBA" id="ARBA00022989"/>
    </source>
</evidence>
<dbReference type="Pfam" id="PF02687">
    <property type="entry name" value="FtsX"/>
    <property type="match status" value="1"/>
</dbReference>